<dbReference type="NCBIfam" id="NF006719">
    <property type="entry name" value="PRK09257.1"/>
    <property type="match status" value="1"/>
</dbReference>
<dbReference type="EC" id="2.6.1.-" evidence="7"/>
<protein>
    <recommendedName>
        <fullName evidence="7">Aminotransferase</fullName>
        <ecNumber evidence="7">2.6.1.-</ecNumber>
    </recommendedName>
</protein>
<comment type="subunit">
    <text evidence="3">Homodimer.</text>
</comment>
<evidence type="ECO:0000256" key="3">
    <source>
        <dbReference type="ARBA" id="ARBA00011738"/>
    </source>
</evidence>
<dbReference type="RefSeq" id="WP_237980219.1">
    <property type="nucleotide sequence ID" value="NZ_JAKNCT010000012.1"/>
</dbReference>
<keyword evidence="5 7" id="KW-0808">Transferase</keyword>
<keyword evidence="8" id="KW-0175">Coiled coil</keyword>
<dbReference type="CDD" id="cd00609">
    <property type="entry name" value="AAT_like"/>
    <property type="match status" value="1"/>
</dbReference>
<evidence type="ECO:0000256" key="8">
    <source>
        <dbReference type="SAM" id="Coils"/>
    </source>
</evidence>
<evidence type="ECO:0000256" key="2">
    <source>
        <dbReference type="ARBA" id="ARBA00007441"/>
    </source>
</evidence>
<dbReference type="Gene3D" id="3.40.640.10">
    <property type="entry name" value="Type I PLP-dependent aspartate aminotransferase-like (Major domain)"/>
    <property type="match status" value="1"/>
</dbReference>
<organism evidence="10 11">
    <name type="scientific">Mesosutterella porci</name>
    <dbReference type="NCBI Taxonomy" id="2915351"/>
    <lineage>
        <taxon>Bacteria</taxon>
        <taxon>Pseudomonadati</taxon>
        <taxon>Pseudomonadota</taxon>
        <taxon>Betaproteobacteria</taxon>
        <taxon>Burkholderiales</taxon>
        <taxon>Sutterellaceae</taxon>
        <taxon>Mesosutterella</taxon>
    </lineage>
</organism>
<dbReference type="InterPro" id="IPR004838">
    <property type="entry name" value="NHTrfase_class1_PyrdxlP-BS"/>
</dbReference>
<dbReference type="PROSITE" id="PS00105">
    <property type="entry name" value="AA_TRANSFER_CLASS_1"/>
    <property type="match status" value="1"/>
</dbReference>
<gene>
    <name evidence="10" type="ORF">MAF45_09840</name>
</gene>
<dbReference type="SUPFAM" id="SSF53383">
    <property type="entry name" value="PLP-dependent transferases"/>
    <property type="match status" value="1"/>
</dbReference>
<dbReference type="Proteomes" id="UP001297600">
    <property type="component" value="Unassembled WGS sequence"/>
</dbReference>
<evidence type="ECO:0000256" key="7">
    <source>
        <dbReference type="RuleBase" id="RU000481"/>
    </source>
</evidence>
<dbReference type="InterPro" id="IPR000796">
    <property type="entry name" value="Asp_trans"/>
</dbReference>
<keyword evidence="4 7" id="KW-0032">Aminotransferase</keyword>
<dbReference type="EMBL" id="JAKNCT010000012">
    <property type="protein sequence ID" value="MCG5031738.1"/>
    <property type="molecule type" value="Genomic_DNA"/>
</dbReference>
<dbReference type="InterPro" id="IPR015421">
    <property type="entry name" value="PyrdxlP-dep_Trfase_major"/>
</dbReference>
<proteinExistence type="inferred from homology"/>
<dbReference type="InterPro" id="IPR015424">
    <property type="entry name" value="PyrdxlP-dep_Trfase"/>
</dbReference>
<feature type="coiled-coil region" evidence="8">
    <location>
        <begin position="308"/>
        <end position="335"/>
    </location>
</feature>
<accession>A0ABS9MSY2</accession>
<comment type="cofactor">
    <cofactor evidence="1 7">
        <name>pyridoxal 5'-phosphate</name>
        <dbReference type="ChEBI" id="CHEBI:597326"/>
    </cofactor>
</comment>
<dbReference type="GO" id="GO:0008483">
    <property type="term" value="F:transaminase activity"/>
    <property type="evidence" value="ECO:0007669"/>
    <property type="project" value="UniProtKB-KW"/>
</dbReference>
<reference evidence="10 11" key="1">
    <citation type="submission" date="2022-02" db="EMBL/GenBank/DDBJ databases">
        <title>Mesosutterella porci, a novel member of the family Sutterellaceae from pig feces.</title>
        <authorList>
            <person name="Wylensek D."/>
            <person name="Clavel T."/>
        </authorList>
    </citation>
    <scope>NUCLEOTIDE SEQUENCE [LARGE SCALE GENOMIC DNA]</scope>
    <source>
        <strain evidence="11">oilRF-744-wt-GAM-9</strain>
    </source>
</reference>
<dbReference type="InterPro" id="IPR015422">
    <property type="entry name" value="PyrdxlP-dep_Trfase_small"/>
</dbReference>
<feature type="domain" description="Aminotransferase class I/classII large" evidence="9">
    <location>
        <begin position="31"/>
        <end position="396"/>
    </location>
</feature>
<keyword evidence="6" id="KW-0663">Pyridoxal phosphate</keyword>
<comment type="caution">
    <text evidence="10">The sequence shown here is derived from an EMBL/GenBank/DDBJ whole genome shotgun (WGS) entry which is preliminary data.</text>
</comment>
<evidence type="ECO:0000313" key="11">
    <source>
        <dbReference type="Proteomes" id="UP001297600"/>
    </source>
</evidence>
<evidence type="ECO:0000256" key="5">
    <source>
        <dbReference type="ARBA" id="ARBA00022679"/>
    </source>
</evidence>
<dbReference type="PANTHER" id="PTHR11879">
    <property type="entry name" value="ASPARTATE AMINOTRANSFERASE"/>
    <property type="match status" value="1"/>
</dbReference>
<evidence type="ECO:0000259" key="9">
    <source>
        <dbReference type="Pfam" id="PF00155"/>
    </source>
</evidence>
<keyword evidence="11" id="KW-1185">Reference proteome</keyword>
<dbReference type="InterPro" id="IPR004839">
    <property type="entry name" value="Aminotransferase_I/II_large"/>
</dbReference>
<evidence type="ECO:0000256" key="4">
    <source>
        <dbReference type="ARBA" id="ARBA00022576"/>
    </source>
</evidence>
<comment type="similarity">
    <text evidence="2 7">Belongs to the class-I pyridoxal-phosphate-dependent aminotransferase family.</text>
</comment>
<evidence type="ECO:0000256" key="1">
    <source>
        <dbReference type="ARBA" id="ARBA00001933"/>
    </source>
</evidence>
<evidence type="ECO:0000256" key="6">
    <source>
        <dbReference type="ARBA" id="ARBA00022898"/>
    </source>
</evidence>
<evidence type="ECO:0000313" key="10">
    <source>
        <dbReference type="EMBL" id="MCG5031738.1"/>
    </source>
</evidence>
<dbReference type="Pfam" id="PF00155">
    <property type="entry name" value="Aminotran_1_2"/>
    <property type="match status" value="1"/>
</dbReference>
<sequence>MTDKLFEKIPAAPEDPILGVGQQFKADPRAEKVNLSVGVYQTEEGKIPVLNVVREAETRLYKANKPHGYGPISGNPDVDHYIQELLFGKDSEVIASKRACTVQSLGGTGAIKLAADLLHVVLGKNKAATSAPTWGNHNTIFKQAGYEVSHYRYYNKEAGTIDFDHLIGDIRALEAGTVVVLHACCHNPTGLDFSEEQWKTLLDVIVERGLTPLLDIAYQGFDKGLDEDASSIRLFAKAGISFLVSSSFSKSFSLYGERIGGLTVVTQNADEAARVLSQVKQMARANYSNPPLYGAALVATVLGDPKLRAEWEQELAAMRNRIREMRELLAEAMKKAGSPRDFSFVTKQDGMFSFTGFTPEQIERLKKDYGIYAVANGRICIAGLNHKNIEYVAKAFTAVQK</sequence>
<dbReference type="PRINTS" id="PR00799">
    <property type="entry name" value="TRANSAMINASE"/>
</dbReference>
<dbReference type="PANTHER" id="PTHR11879:SF37">
    <property type="entry name" value="AROMATIC-AMINO-ACID AMINOTRANSFERASE"/>
    <property type="match status" value="1"/>
</dbReference>
<name>A0ABS9MSY2_9BURK</name>
<dbReference type="Gene3D" id="3.90.1150.10">
    <property type="entry name" value="Aspartate Aminotransferase, domain 1"/>
    <property type="match status" value="1"/>
</dbReference>